<reference evidence="7 8" key="1">
    <citation type="submission" date="2020-05" db="EMBL/GenBank/DDBJ databases">
        <title>Identification and distribution of gene clusters putatively required for synthesis of sphingolipid metabolism inhibitors in phylogenetically diverse species of the filamentous fungus Fusarium.</title>
        <authorList>
            <person name="Kim H.-S."/>
            <person name="Busman M."/>
            <person name="Brown D.W."/>
            <person name="Divon H."/>
            <person name="Uhlig S."/>
            <person name="Proctor R.H."/>
        </authorList>
    </citation>
    <scope>NUCLEOTIDE SEQUENCE [LARGE SCALE GENOMIC DNA]</scope>
    <source>
        <strain evidence="7 8">NRRL 13617</strain>
    </source>
</reference>
<dbReference type="AlphaFoldDB" id="A0A8H5K9D0"/>
<dbReference type="GO" id="GO:0046486">
    <property type="term" value="P:glycerolipid metabolic process"/>
    <property type="evidence" value="ECO:0007669"/>
    <property type="project" value="UniProtKB-ARBA"/>
</dbReference>
<comment type="caution">
    <text evidence="5">Lacks conserved residue(s) required for the propagation of feature annotation.</text>
</comment>
<dbReference type="EMBL" id="JAAOAQ010000047">
    <property type="protein sequence ID" value="KAF5570135.1"/>
    <property type="molecule type" value="Genomic_DNA"/>
</dbReference>
<evidence type="ECO:0000256" key="1">
    <source>
        <dbReference type="ARBA" id="ARBA00022801"/>
    </source>
</evidence>
<dbReference type="Proteomes" id="UP000582016">
    <property type="component" value="Unassembled WGS sequence"/>
</dbReference>
<dbReference type="InterPro" id="IPR016035">
    <property type="entry name" value="Acyl_Trfase/lysoPLipase"/>
</dbReference>
<keyword evidence="3" id="KW-0443">Lipid metabolism</keyword>
<keyword evidence="1" id="KW-0378">Hydrolase</keyword>
<feature type="short sequence motif" description="DGA/G" evidence="5">
    <location>
        <begin position="134"/>
        <end position="136"/>
    </location>
</feature>
<protein>
    <submittedName>
        <fullName evidence="7">Calcium-independent phospholipase A2</fullName>
    </submittedName>
</protein>
<comment type="caution">
    <text evidence="7">The sequence shown here is derived from an EMBL/GenBank/DDBJ whole genome shotgun (WGS) entry which is preliminary data.</text>
</comment>
<accession>A0A8H5K9D0</accession>
<dbReference type="Pfam" id="PF20174">
    <property type="entry name" value="DUF6540"/>
    <property type="match status" value="1"/>
</dbReference>
<dbReference type="PROSITE" id="PS50005">
    <property type="entry name" value="TPR"/>
    <property type="match status" value="1"/>
</dbReference>
<feature type="domain" description="PNPLA" evidence="6">
    <location>
        <begin position="1"/>
        <end position="147"/>
    </location>
</feature>
<dbReference type="GO" id="GO:0016020">
    <property type="term" value="C:membrane"/>
    <property type="evidence" value="ECO:0007669"/>
    <property type="project" value="TreeGrafter"/>
</dbReference>
<dbReference type="PROSITE" id="PS51635">
    <property type="entry name" value="PNPLA"/>
    <property type="match status" value="1"/>
</dbReference>
<dbReference type="Gene3D" id="3.40.50.300">
    <property type="entry name" value="P-loop containing nucleotide triphosphate hydrolases"/>
    <property type="match status" value="1"/>
</dbReference>
<name>A0A8H5K9D0_9HYPO</name>
<keyword evidence="8" id="KW-1185">Reference proteome</keyword>
<dbReference type="PANTHER" id="PTHR24185:SF1">
    <property type="entry name" value="CALCIUM-INDEPENDENT PHOSPHOLIPASE A2-GAMMA"/>
    <property type="match status" value="1"/>
</dbReference>
<dbReference type="GO" id="GO:0047499">
    <property type="term" value="F:calcium-independent phospholipase A2 activity"/>
    <property type="evidence" value="ECO:0007669"/>
    <property type="project" value="TreeGrafter"/>
</dbReference>
<dbReference type="InterPro" id="IPR002641">
    <property type="entry name" value="PNPLA_dom"/>
</dbReference>
<evidence type="ECO:0000256" key="4">
    <source>
        <dbReference type="PROSITE-ProRule" id="PRU00339"/>
    </source>
</evidence>
<dbReference type="GO" id="GO:0019369">
    <property type="term" value="P:arachidonate metabolic process"/>
    <property type="evidence" value="ECO:0007669"/>
    <property type="project" value="TreeGrafter"/>
</dbReference>
<dbReference type="Gene3D" id="1.25.40.10">
    <property type="entry name" value="Tetratricopeptide repeat domain"/>
    <property type="match status" value="1"/>
</dbReference>
<dbReference type="InterPro" id="IPR011990">
    <property type="entry name" value="TPR-like_helical_dom_sf"/>
</dbReference>
<evidence type="ECO:0000256" key="3">
    <source>
        <dbReference type="ARBA" id="ARBA00023098"/>
    </source>
</evidence>
<dbReference type="Pfam" id="PF01734">
    <property type="entry name" value="Patatin"/>
    <property type="match status" value="1"/>
</dbReference>
<proteinExistence type="predicted"/>
<evidence type="ECO:0000256" key="5">
    <source>
        <dbReference type="PROSITE-ProRule" id="PRU01161"/>
    </source>
</evidence>
<gene>
    <name evidence="7" type="ORF">FPHYL_1411</name>
</gene>
<keyword evidence="2" id="KW-0442">Lipid degradation</keyword>
<dbReference type="GO" id="GO:0016042">
    <property type="term" value="P:lipid catabolic process"/>
    <property type="evidence" value="ECO:0007669"/>
    <property type="project" value="UniProtKB-KW"/>
</dbReference>
<evidence type="ECO:0000256" key="2">
    <source>
        <dbReference type="ARBA" id="ARBA00022963"/>
    </source>
</evidence>
<dbReference type="SUPFAM" id="SSF52540">
    <property type="entry name" value="P-loop containing nucleoside triphosphate hydrolases"/>
    <property type="match status" value="1"/>
</dbReference>
<dbReference type="InterPro" id="IPR027417">
    <property type="entry name" value="P-loop_NTPase"/>
</dbReference>
<evidence type="ECO:0000313" key="8">
    <source>
        <dbReference type="Proteomes" id="UP000582016"/>
    </source>
</evidence>
<dbReference type="SUPFAM" id="SSF52151">
    <property type="entry name" value="FabD/lysophospholipase-like"/>
    <property type="match status" value="1"/>
</dbReference>
<dbReference type="Gene3D" id="3.40.1090.10">
    <property type="entry name" value="Cytosolic phospholipase A2 catalytic domain"/>
    <property type="match status" value="1"/>
</dbReference>
<dbReference type="PANTHER" id="PTHR24185">
    <property type="entry name" value="CALCIUM-INDEPENDENT PHOSPHOLIPASE A2-GAMMA"/>
    <property type="match status" value="1"/>
</dbReference>
<keyword evidence="4" id="KW-0802">TPR repeat</keyword>
<dbReference type="OrthoDB" id="1658288at2759"/>
<feature type="repeat" description="TPR" evidence="4">
    <location>
        <begin position="611"/>
        <end position="644"/>
    </location>
</feature>
<evidence type="ECO:0000259" key="6">
    <source>
        <dbReference type="PROSITE" id="PS51635"/>
    </source>
</evidence>
<dbReference type="InterPro" id="IPR046670">
    <property type="entry name" value="DUF6540"/>
</dbReference>
<evidence type="ECO:0000313" key="7">
    <source>
        <dbReference type="EMBL" id="KAF5570135.1"/>
    </source>
</evidence>
<dbReference type="InterPro" id="IPR019734">
    <property type="entry name" value="TPR_rpt"/>
</dbReference>
<dbReference type="SUPFAM" id="SSF48452">
    <property type="entry name" value="TPR-like"/>
    <property type="match status" value="1"/>
</dbReference>
<sequence length="991" mass="111634">MLGRLQMGVDECISAYNELIKVVFNEKARAHQSKFSLLGQTQARFDSGGPKAAIEKTLKDRGLSPTDSMFDSCEPNCKVFVCATSKLDAAVCRFRSYNSHKSSVSATICQAARATSAATTFFNPVSIGGMKFVDGALGANNPGDQVEEEATEIWCPSTGNLQPLVKCCISIGTGRLPAYNIDDRVDKFIGTLAKMATDAEKIAEASNKRWRQHFEQGRYFRFNVENGLQTSSSKFLGPEMRLEPNTEEEECSAGFGTFNHDRPIYLRNLQAAFSQDGHQRAALTGLGGTGKTQIAIQFAEWLHTSYPEASVFWISGDRIQQSYSDIAQKLDLYRRCHHEFKSPDARVLFQRYLSTESLGRWFLIIDDADADGDLLSPVTQPESVLNDLPKSKEGRDLLRSPSQDAFPFILQKPDGGGQGSDCQDPILKSMTKSFEAVRNDNPHAGKLLEFISQIGPSSIPRTIFPDLQNKERRSNLELSIGTLCNFFLLVPRQGGTMFDMPTIVHICTRVWVKQKKASRGLTEMVTKRINELVPPVDWSKRLIWKKYQSHALRILTSCQNSNLKFDERFQLTCKVGAWLFRERHTKEAVLWLQQSLEWAKKSSFKYTKRRLRIQLDLAEAYAETEQSEKAIQVAEKALDFQEKHLSKDDSSALAVPCVLAKSHRFNGAPKHGIDRLEKLRKADSKASAMDRLVLLGEHKKSIALLEETLPIQQEILGKSHFDTLKIQAYLIEQYSKIKDLIKAISHLEELLPIQRKALGQVHKKTMSSENNLAELKPRNPASKNADERYSYTQKLVFSSTWAIYSYKLLMQFNMPVRSLYLAKSGGGANQRSHFALFIPNAEYDRDTISEDFQSVKAIGTRIHVVGEPLMSGFAFEIHRNYNTKAYPDLKQLVFLGKIDDSLLHEYPKAEPEIRENTARSLIERVAESVAPPPKGQNLRAPVDGVHTKRCQEWTMEVLALLSEKQVIPSEAVSIAQRERDPPTKGIFGYKN</sequence>
<organism evidence="7 8">
    <name type="scientific">Fusarium phyllophilum</name>
    <dbReference type="NCBI Taxonomy" id="47803"/>
    <lineage>
        <taxon>Eukaryota</taxon>
        <taxon>Fungi</taxon>
        <taxon>Dikarya</taxon>
        <taxon>Ascomycota</taxon>
        <taxon>Pezizomycotina</taxon>
        <taxon>Sordariomycetes</taxon>
        <taxon>Hypocreomycetidae</taxon>
        <taxon>Hypocreales</taxon>
        <taxon>Nectriaceae</taxon>
        <taxon>Fusarium</taxon>
        <taxon>Fusarium fujikuroi species complex</taxon>
    </lineage>
</organism>